<evidence type="ECO:0000256" key="1">
    <source>
        <dbReference type="ARBA" id="ARBA00022679"/>
    </source>
</evidence>
<dbReference type="AlphaFoldDB" id="A0A2M6W6G8"/>
<dbReference type="Proteomes" id="UP000231426">
    <property type="component" value="Unassembled WGS sequence"/>
</dbReference>
<accession>A0A2M6W6G8</accession>
<name>A0A2M6W6G8_9BACT</name>
<keyword evidence="1" id="KW-0808">Transferase</keyword>
<evidence type="ECO:0000313" key="5">
    <source>
        <dbReference type="Proteomes" id="UP000231426"/>
    </source>
</evidence>
<evidence type="ECO:0000259" key="3">
    <source>
        <dbReference type="Pfam" id="PF13439"/>
    </source>
</evidence>
<feature type="domain" description="Glycosyl transferase family 1" evidence="2">
    <location>
        <begin position="199"/>
        <end position="357"/>
    </location>
</feature>
<evidence type="ECO:0000259" key="2">
    <source>
        <dbReference type="Pfam" id="PF00534"/>
    </source>
</evidence>
<dbReference type="InterPro" id="IPR028098">
    <property type="entry name" value="Glyco_trans_4-like_N"/>
</dbReference>
<dbReference type="SUPFAM" id="SSF53756">
    <property type="entry name" value="UDP-Glycosyltransferase/glycogen phosphorylase"/>
    <property type="match status" value="1"/>
</dbReference>
<comment type="caution">
    <text evidence="4">The sequence shown here is derived from an EMBL/GenBank/DDBJ whole genome shotgun (WGS) entry which is preliminary data.</text>
</comment>
<dbReference type="GO" id="GO:0016757">
    <property type="term" value="F:glycosyltransferase activity"/>
    <property type="evidence" value="ECO:0007669"/>
    <property type="project" value="InterPro"/>
</dbReference>
<evidence type="ECO:0008006" key="6">
    <source>
        <dbReference type="Google" id="ProtNLM"/>
    </source>
</evidence>
<organism evidence="4 5">
    <name type="scientific">Candidatus Magasanikbacteria bacterium CG10_big_fil_rev_8_21_14_0_10_36_32</name>
    <dbReference type="NCBI Taxonomy" id="1974646"/>
    <lineage>
        <taxon>Bacteria</taxon>
        <taxon>Candidatus Magasanikiibacteriota</taxon>
    </lineage>
</organism>
<dbReference type="PANTHER" id="PTHR46401:SF2">
    <property type="entry name" value="GLYCOSYLTRANSFERASE WBBK-RELATED"/>
    <property type="match status" value="1"/>
</dbReference>
<dbReference type="Pfam" id="PF00534">
    <property type="entry name" value="Glycos_transf_1"/>
    <property type="match status" value="1"/>
</dbReference>
<proteinExistence type="predicted"/>
<reference evidence="5" key="1">
    <citation type="submission" date="2017-09" db="EMBL/GenBank/DDBJ databases">
        <title>Depth-based differentiation of microbial function through sediment-hosted aquifers and enrichment of novel symbionts in the deep terrestrial subsurface.</title>
        <authorList>
            <person name="Probst A.J."/>
            <person name="Ladd B."/>
            <person name="Jarett J.K."/>
            <person name="Geller-Mcgrath D.E."/>
            <person name="Sieber C.M.K."/>
            <person name="Emerson J.B."/>
            <person name="Anantharaman K."/>
            <person name="Thomas B.C."/>
            <person name="Malmstrom R."/>
            <person name="Stieglmeier M."/>
            <person name="Klingl A."/>
            <person name="Woyke T."/>
            <person name="Ryan C.M."/>
            <person name="Banfield J.F."/>
        </authorList>
    </citation>
    <scope>NUCLEOTIDE SEQUENCE [LARGE SCALE GENOMIC DNA]</scope>
</reference>
<sequence>MHIGIDARMYGSKQGGLGRYIQQLIKHLEKTDTKHNFVIFLRQENWHEYEPANHNFKKVLADIPWYGWREQLLLPKIIKKEKINLMHFPHWNIPIFYNQPFVVTIHDLLLLHYPTRKASTLSPISYFLKNIAFRFALCHAIKKSKNIITPCKFTKNDILKHFDVPAKKINAVHLGISNFQIDSLPTDKQDSNSTKITKKYSITKPYILYVGVAYPHKNLEGLMRAWKIFEEKYNDNYQLILAGKKNYFYKQLIQDKQLQNKDIIFTDFVPDNELPELYKNASLYAFPSFYEGFGLPPLEAMSYDIPIASSDRSCLPEILQNAAIYFNPEKPEEIAKILHYLLTDIATRDRLITNGRQLIKKYSWDNTAKRTLEIYQDSV</sequence>
<feature type="domain" description="Glycosyltransferase subfamily 4-like N-terminal" evidence="3">
    <location>
        <begin position="15"/>
        <end position="176"/>
    </location>
</feature>
<gene>
    <name evidence="4" type="ORF">COU29_01195</name>
</gene>
<protein>
    <recommendedName>
        <fullName evidence="6">Glycosyltransferase family 1 protein</fullName>
    </recommendedName>
</protein>
<dbReference type="EMBL" id="PFBV01000003">
    <property type="protein sequence ID" value="PIT88387.1"/>
    <property type="molecule type" value="Genomic_DNA"/>
</dbReference>
<evidence type="ECO:0000313" key="4">
    <source>
        <dbReference type="EMBL" id="PIT88387.1"/>
    </source>
</evidence>
<dbReference type="GO" id="GO:0009103">
    <property type="term" value="P:lipopolysaccharide biosynthetic process"/>
    <property type="evidence" value="ECO:0007669"/>
    <property type="project" value="TreeGrafter"/>
</dbReference>
<dbReference type="CDD" id="cd03809">
    <property type="entry name" value="GT4_MtfB-like"/>
    <property type="match status" value="1"/>
</dbReference>
<dbReference type="Pfam" id="PF13439">
    <property type="entry name" value="Glyco_transf_4"/>
    <property type="match status" value="1"/>
</dbReference>
<dbReference type="PANTHER" id="PTHR46401">
    <property type="entry name" value="GLYCOSYLTRANSFERASE WBBK-RELATED"/>
    <property type="match status" value="1"/>
</dbReference>
<dbReference type="Gene3D" id="3.40.50.2000">
    <property type="entry name" value="Glycogen Phosphorylase B"/>
    <property type="match status" value="2"/>
</dbReference>
<dbReference type="InterPro" id="IPR001296">
    <property type="entry name" value="Glyco_trans_1"/>
</dbReference>
<dbReference type="FunFam" id="3.40.50.2000:FF:000119">
    <property type="entry name" value="Glycosyl transferase group 1"/>
    <property type="match status" value="1"/>
</dbReference>